<dbReference type="GO" id="GO:0004674">
    <property type="term" value="F:protein serine/threonine kinase activity"/>
    <property type="evidence" value="ECO:0007669"/>
    <property type="project" value="TreeGrafter"/>
</dbReference>
<sequence>MGVLHDAAKAGDLALAQEILLDPDSDTVDDGIHTKDLHDQTVLHVAAKYGQIDVLIWALNAGCKIDAQTVAGDTALILAAQAAQMAVIKLLINRKANVNIANDHGNTALHYACFWRNFEMALFLQSCGALVRVKNKHGMTPLALTSESLALKLGELALSNEHIVVDAKARPTAQVLDEHKARFLSRAAVGWEIPSTNAVLFLEPRGKTLYAEVHKGQWTNYTVAIKRLLDQQLTDEEKRTIRSEITNIRKLQHANIAAVRAACVTRPYISTLVEWGDLGTLREYLQDATKEMDQSLAIKFAKEVAQGIAYLHSLTPAVYHLNLKSSNVLVMSEFTVKVCDYGYSQSPLLQRNRNSQRLSHPEWIAPELLRNLKPKGDNSINHAAADVYSYGILLFEIVTRAPPYVGMNPMHIGIKVLLEGARPTLPEYVPPELAELIVQCWTDIPSRRPTFARIVDLLHRFHTDNDKVADADEGDPTSDANDPAARQRTRQQSSPSKPIQRVLNNRPVMNSEDELADVEPDYDQSFN</sequence>
<dbReference type="InterPro" id="IPR001245">
    <property type="entry name" value="Ser-Thr/Tyr_kinase_cat_dom"/>
</dbReference>
<dbReference type="GO" id="GO:0001725">
    <property type="term" value="C:stress fiber"/>
    <property type="evidence" value="ECO:0007669"/>
    <property type="project" value="TreeGrafter"/>
</dbReference>
<dbReference type="PROSITE" id="PS50297">
    <property type="entry name" value="ANK_REP_REGION"/>
    <property type="match status" value="1"/>
</dbReference>
<keyword evidence="6" id="KW-1185">Reference proteome</keyword>
<dbReference type="SUPFAM" id="SSF48403">
    <property type="entry name" value="Ankyrin repeat"/>
    <property type="match status" value="1"/>
</dbReference>
<dbReference type="InterPro" id="IPR051681">
    <property type="entry name" value="Ser/Thr_Kinases-Pseudokinases"/>
</dbReference>
<evidence type="ECO:0000313" key="5">
    <source>
        <dbReference type="EMBL" id="TPX42721.1"/>
    </source>
</evidence>
<dbReference type="Gene3D" id="1.10.510.10">
    <property type="entry name" value="Transferase(Phosphotransferase) domain 1"/>
    <property type="match status" value="1"/>
</dbReference>
<evidence type="ECO:0000259" key="4">
    <source>
        <dbReference type="PROSITE" id="PS50011"/>
    </source>
</evidence>
<dbReference type="GO" id="GO:0034446">
    <property type="term" value="P:substrate adhesion-dependent cell spreading"/>
    <property type="evidence" value="ECO:0007669"/>
    <property type="project" value="TreeGrafter"/>
</dbReference>
<dbReference type="PANTHER" id="PTHR44329">
    <property type="entry name" value="SERINE/THREONINE-PROTEIN KINASE TNNI3K-RELATED"/>
    <property type="match status" value="1"/>
</dbReference>
<dbReference type="Gene3D" id="1.25.40.20">
    <property type="entry name" value="Ankyrin repeat-containing domain"/>
    <property type="match status" value="1"/>
</dbReference>
<dbReference type="AlphaFoldDB" id="A0A507CUK7"/>
<dbReference type="EMBL" id="QEAN01000223">
    <property type="protein sequence ID" value="TPX42721.1"/>
    <property type="molecule type" value="Genomic_DNA"/>
</dbReference>
<feature type="repeat" description="ANK" evidence="2">
    <location>
        <begin position="38"/>
        <end position="70"/>
    </location>
</feature>
<dbReference type="SUPFAM" id="SSF56112">
    <property type="entry name" value="Protein kinase-like (PK-like)"/>
    <property type="match status" value="1"/>
</dbReference>
<feature type="compositionally biased region" description="Acidic residues" evidence="3">
    <location>
        <begin position="511"/>
        <end position="527"/>
    </location>
</feature>
<dbReference type="Gene3D" id="3.30.200.20">
    <property type="entry name" value="Phosphorylase Kinase, domain 1"/>
    <property type="match status" value="1"/>
</dbReference>
<dbReference type="STRING" id="286115.A0A507CUK7"/>
<feature type="repeat" description="ANK" evidence="2">
    <location>
        <begin position="71"/>
        <end position="103"/>
    </location>
</feature>
<dbReference type="PANTHER" id="PTHR44329:SF57">
    <property type="entry name" value="INTEGRIN-LINKED PROTEIN KINASE"/>
    <property type="match status" value="1"/>
</dbReference>
<dbReference type="InterPro" id="IPR036770">
    <property type="entry name" value="Ankyrin_rpt-contain_sf"/>
</dbReference>
<dbReference type="InterPro" id="IPR000719">
    <property type="entry name" value="Prot_kinase_dom"/>
</dbReference>
<dbReference type="PIRSF" id="PIRSF000654">
    <property type="entry name" value="Integrin-linked_kinase"/>
    <property type="match status" value="1"/>
</dbReference>
<proteinExistence type="inferred from homology"/>
<evidence type="ECO:0000256" key="2">
    <source>
        <dbReference type="PROSITE-ProRule" id="PRU00023"/>
    </source>
</evidence>
<evidence type="ECO:0000256" key="1">
    <source>
        <dbReference type="ARBA" id="ARBA00005843"/>
    </source>
</evidence>
<reference evidence="5 6" key="1">
    <citation type="journal article" date="2019" name="Sci. Rep.">
        <title>Comparative genomics of chytrid fungi reveal insights into the obligate biotrophic and pathogenic lifestyle of Synchytrium endobioticum.</title>
        <authorList>
            <person name="van de Vossenberg B.T.L.H."/>
            <person name="Warris S."/>
            <person name="Nguyen H.D.T."/>
            <person name="van Gent-Pelzer M.P.E."/>
            <person name="Joly D.L."/>
            <person name="van de Geest H.C."/>
            <person name="Bonants P.J.M."/>
            <person name="Smith D.S."/>
            <person name="Levesque C.A."/>
            <person name="van der Lee T.A.J."/>
        </authorList>
    </citation>
    <scope>NUCLEOTIDE SEQUENCE [LARGE SCALE GENOMIC DNA]</scope>
    <source>
        <strain evidence="5 6">MB42</strain>
    </source>
</reference>
<dbReference type="Proteomes" id="UP000317494">
    <property type="component" value="Unassembled WGS sequence"/>
</dbReference>
<name>A0A507CUK7_9FUNG</name>
<gene>
    <name evidence="5" type="ORF">SeMB42_g05013</name>
</gene>
<dbReference type="Pfam" id="PF12796">
    <property type="entry name" value="Ank_2"/>
    <property type="match status" value="1"/>
</dbReference>
<dbReference type="PRINTS" id="PR00109">
    <property type="entry name" value="TYRKINASE"/>
</dbReference>
<accession>A0A507CUK7</accession>
<dbReference type="InterPro" id="IPR002110">
    <property type="entry name" value="Ankyrin_rpt"/>
</dbReference>
<feature type="domain" description="Protein kinase" evidence="4">
    <location>
        <begin position="199"/>
        <end position="462"/>
    </location>
</feature>
<dbReference type="VEuPathDB" id="FungiDB:SeMB42_g05013"/>
<evidence type="ECO:0000313" key="6">
    <source>
        <dbReference type="Proteomes" id="UP000317494"/>
    </source>
</evidence>
<comment type="caution">
    <text evidence="5">The sequence shown here is derived from an EMBL/GenBank/DDBJ whole genome shotgun (WGS) entry which is preliminary data.</text>
</comment>
<feature type="repeat" description="ANK" evidence="2">
    <location>
        <begin position="104"/>
        <end position="136"/>
    </location>
</feature>
<protein>
    <recommendedName>
        <fullName evidence="4">Protein kinase domain-containing protein</fullName>
    </recommendedName>
</protein>
<dbReference type="PROSITE" id="PS50011">
    <property type="entry name" value="PROTEIN_KINASE_DOM"/>
    <property type="match status" value="1"/>
</dbReference>
<organism evidence="5 6">
    <name type="scientific">Synchytrium endobioticum</name>
    <dbReference type="NCBI Taxonomy" id="286115"/>
    <lineage>
        <taxon>Eukaryota</taxon>
        <taxon>Fungi</taxon>
        <taxon>Fungi incertae sedis</taxon>
        <taxon>Chytridiomycota</taxon>
        <taxon>Chytridiomycota incertae sedis</taxon>
        <taxon>Chytridiomycetes</taxon>
        <taxon>Synchytriales</taxon>
        <taxon>Synchytriaceae</taxon>
        <taxon>Synchytrium</taxon>
    </lineage>
</organism>
<dbReference type="GO" id="GO:0007229">
    <property type="term" value="P:integrin-mediated signaling pathway"/>
    <property type="evidence" value="ECO:0007669"/>
    <property type="project" value="TreeGrafter"/>
</dbReference>
<dbReference type="Pfam" id="PF07714">
    <property type="entry name" value="PK_Tyr_Ser-Thr"/>
    <property type="match status" value="1"/>
</dbReference>
<dbReference type="GO" id="GO:0007160">
    <property type="term" value="P:cell-matrix adhesion"/>
    <property type="evidence" value="ECO:0007669"/>
    <property type="project" value="TreeGrafter"/>
</dbReference>
<dbReference type="PROSITE" id="PS50088">
    <property type="entry name" value="ANK_REPEAT"/>
    <property type="match status" value="3"/>
</dbReference>
<dbReference type="InterPro" id="IPR011009">
    <property type="entry name" value="Kinase-like_dom_sf"/>
</dbReference>
<dbReference type="SMART" id="SM00248">
    <property type="entry name" value="ANK"/>
    <property type="match status" value="3"/>
</dbReference>
<evidence type="ECO:0000256" key="3">
    <source>
        <dbReference type="SAM" id="MobiDB-lite"/>
    </source>
</evidence>
<feature type="region of interest" description="Disordered" evidence="3">
    <location>
        <begin position="467"/>
        <end position="527"/>
    </location>
</feature>
<keyword evidence="2" id="KW-0040">ANK repeat</keyword>
<comment type="similarity">
    <text evidence="1">Belongs to the protein kinase superfamily. TKL Ser/Thr protein kinase family.</text>
</comment>
<dbReference type="GO" id="GO:0005524">
    <property type="term" value="F:ATP binding"/>
    <property type="evidence" value="ECO:0007669"/>
    <property type="project" value="InterPro"/>
</dbReference>